<dbReference type="GO" id="GO:0034707">
    <property type="term" value="C:chloride channel complex"/>
    <property type="evidence" value="ECO:0007669"/>
    <property type="project" value="UniProtKB-KW"/>
</dbReference>
<keyword evidence="6 10" id="KW-0472">Membrane</keyword>
<organism evidence="12">
    <name type="scientific">mine drainage metagenome</name>
    <dbReference type="NCBI Taxonomy" id="410659"/>
    <lineage>
        <taxon>unclassified sequences</taxon>
        <taxon>metagenomes</taxon>
        <taxon>ecological metagenomes</taxon>
    </lineage>
</organism>
<dbReference type="InterPro" id="IPR000644">
    <property type="entry name" value="CBS_dom"/>
</dbReference>
<keyword evidence="8" id="KW-0868">Chloride</keyword>
<dbReference type="Pfam" id="PF00654">
    <property type="entry name" value="Voltage_CLC"/>
    <property type="match status" value="1"/>
</dbReference>
<dbReference type="PROSITE" id="PS51371">
    <property type="entry name" value="CBS"/>
    <property type="match status" value="1"/>
</dbReference>
<evidence type="ECO:0000256" key="1">
    <source>
        <dbReference type="ARBA" id="ARBA00004141"/>
    </source>
</evidence>
<dbReference type="InterPro" id="IPR046342">
    <property type="entry name" value="CBS_dom_sf"/>
</dbReference>
<reference evidence="12" key="1">
    <citation type="submission" date="2013-08" db="EMBL/GenBank/DDBJ databases">
        <authorList>
            <person name="Mendez C."/>
            <person name="Richter M."/>
            <person name="Ferrer M."/>
            <person name="Sanchez J."/>
        </authorList>
    </citation>
    <scope>NUCLEOTIDE SEQUENCE</scope>
</reference>
<dbReference type="SUPFAM" id="SSF81340">
    <property type="entry name" value="Clc chloride channel"/>
    <property type="match status" value="1"/>
</dbReference>
<name>T1CLE3_9ZZZZ</name>
<keyword evidence="2" id="KW-0813">Transport</keyword>
<dbReference type="PANTHER" id="PTHR43427:SF6">
    <property type="entry name" value="CHLORIDE CHANNEL PROTEIN CLC-E"/>
    <property type="match status" value="1"/>
</dbReference>
<dbReference type="InterPro" id="IPR050368">
    <property type="entry name" value="ClC-type_chloride_channel"/>
</dbReference>
<keyword evidence="3 10" id="KW-0812">Transmembrane</keyword>
<feature type="transmembrane region" description="Helical" evidence="10">
    <location>
        <begin position="63"/>
        <end position="85"/>
    </location>
</feature>
<evidence type="ECO:0000256" key="3">
    <source>
        <dbReference type="ARBA" id="ARBA00022692"/>
    </source>
</evidence>
<feature type="transmembrane region" description="Helical" evidence="10">
    <location>
        <begin position="144"/>
        <end position="167"/>
    </location>
</feature>
<dbReference type="Gene3D" id="3.10.580.10">
    <property type="entry name" value="CBS-domain"/>
    <property type="match status" value="1"/>
</dbReference>
<dbReference type="CDD" id="cd02205">
    <property type="entry name" value="CBS_pair_SF"/>
    <property type="match status" value="1"/>
</dbReference>
<keyword evidence="9" id="KW-0407">Ion channel</keyword>
<evidence type="ECO:0000256" key="4">
    <source>
        <dbReference type="ARBA" id="ARBA00022989"/>
    </source>
</evidence>
<evidence type="ECO:0000256" key="5">
    <source>
        <dbReference type="ARBA" id="ARBA00023065"/>
    </source>
</evidence>
<dbReference type="SMART" id="SM00116">
    <property type="entry name" value="CBS"/>
    <property type="match status" value="2"/>
</dbReference>
<evidence type="ECO:0000259" key="11">
    <source>
        <dbReference type="PROSITE" id="PS51371"/>
    </source>
</evidence>
<feature type="transmembrane region" description="Helical" evidence="10">
    <location>
        <begin position="209"/>
        <end position="227"/>
    </location>
</feature>
<comment type="subcellular location">
    <subcellularLocation>
        <location evidence="1">Membrane</location>
        <topology evidence="1">Multi-pass membrane protein</topology>
    </subcellularLocation>
</comment>
<dbReference type="SUPFAM" id="SSF54631">
    <property type="entry name" value="CBS-domain pair"/>
    <property type="match status" value="1"/>
</dbReference>
<dbReference type="PANTHER" id="PTHR43427">
    <property type="entry name" value="CHLORIDE CHANNEL PROTEIN CLC-E"/>
    <property type="match status" value="1"/>
</dbReference>
<sequence>MSYSIFGSFDGFGPEFAAPGVGWSPLQLPIFALLGLVAGLLGIVYVVLFYRTRAAFRAWKLPIWSRPAIGAGIAGLLIAGLYYLIPQENHLVAIGAIGIGYGVVQWLLFQGHLGLVVLLLVVGLIVVKLVATTLTIGSGGSAGLFGPAIVIGALTGFVVVSFVDLALPTLATPGDVTAFAVIGMMAFFGSVSKAPIATILMVVEMTGSEALLVPAMVAIFIGFYIAGRYHLYEEQVPNRLASPAHTTEYFAEFLKHMPVAQALEHDVTAIAPSDSVEAAGFALSRSNHPVLSVVHGDQFVGELRLADILNVPPAQRPVRLVSEIVDTGPPLLTTNSNLLEAVGLMDNEGVDALLVVDATAPKHLVGIVTRESVARFQRAPRID</sequence>
<dbReference type="PRINTS" id="PR00762">
    <property type="entry name" value="CLCHANNEL"/>
</dbReference>
<keyword evidence="5" id="KW-0406">Ion transport</keyword>
<evidence type="ECO:0000256" key="2">
    <source>
        <dbReference type="ARBA" id="ARBA00022448"/>
    </source>
</evidence>
<accession>T1CLE3</accession>
<reference evidence="12" key="2">
    <citation type="journal article" date="2014" name="ISME J.">
        <title>Microbial stratification in low pH oxic and suboxic macroscopic growths along an acid mine drainage.</title>
        <authorList>
            <person name="Mendez-Garcia C."/>
            <person name="Mesa V."/>
            <person name="Sprenger R.R."/>
            <person name="Richter M."/>
            <person name="Diez M.S."/>
            <person name="Solano J."/>
            <person name="Bargiela R."/>
            <person name="Golyshina O.V."/>
            <person name="Manteca A."/>
            <person name="Ramos J.L."/>
            <person name="Gallego J.R."/>
            <person name="Llorente I."/>
            <person name="Martins Dos Santos V.A."/>
            <person name="Jensen O.N."/>
            <person name="Pelaez A.I."/>
            <person name="Sanchez J."/>
            <person name="Ferrer M."/>
        </authorList>
    </citation>
    <scope>NUCLEOTIDE SEQUENCE</scope>
</reference>
<feature type="transmembrane region" description="Helical" evidence="10">
    <location>
        <begin position="30"/>
        <end position="51"/>
    </location>
</feature>
<keyword evidence="7" id="KW-0869">Chloride channel</keyword>
<dbReference type="InterPro" id="IPR014743">
    <property type="entry name" value="Cl-channel_core"/>
</dbReference>
<protein>
    <submittedName>
        <fullName evidence="12">Chloride channel, voltage gated</fullName>
    </submittedName>
</protein>
<keyword evidence="4 10" id="KW-1133">Transmembrane helix</keyword>
<feature type="transmembrane region" description="Helical" evidence="10">
    <location>
        <begin position="91"/>
        <end position="109"/>
    </location>
</feature>
<proteinExistence type="predicted"/>
<dbReference type="CDD" id="cd00400">
    <property type="entry name" value="Voltage_gated_ClC"/>
    <property type="match status" value="1"/>
</dbReference>
<evidence type="ECO:0000256" key="7">
    <source>
        <dbReference type="ARBA" id="ARBA00023173"/>
    </source>
</evidence>
<dbReference type="Pfam" id="PF00571">
    <property type="entry name" value="CBS"/>
    <property type="match status" value="1"/>
</dbReference>
<gene>
    <name evidence="12" type="ORF">B2A_00279</name>
</gene>
<evidence type="ECO:0000256" key="9">
    <source>
        <dbReference type="ARBA" id="ARBA00023303"/>
    </source>
</evidence>
<evidence type="ECO:0000256" key="6">
    <source>
        <dbReference type="ARBA" id="ARBA00023136"/>
    </source>
</evidence>
<dbReference type="Gene3D" id="1.10.3080.10">
    <property type="entry name" value="Clc chloride channel"/>
    <property type="match status" value="1"/>
</dbReference>
<feature type="transmembrane region" description="Helical" evidence="10">
    <location>
        <begin position="179"/>
        <end position="203"/>
    </location>
</feature>
<evidence type="ECO:0000256" key="10">
    <source>
        <dbReference type="SAM" id="Phobius"/>
    </source>
</evidence>
<dbReference type="GO" id="GO:0005254">
    <property type="term" value="F:chloride channel activity"/>
    <property type="evidence" value="ECO:0007669"/>
    <property type="project" value="UniProtKB-KW"/>
</dbReference>
<dbReference type="InterPro" id="IPR001807">
    <property type="entry name" value="ClC"/>
</dbReference>
<evidence type="ECO:0000256" key="8">
    <source>
        <dbReference type="ARBA" id="ARBA00023214"/>
    </source>
</evidence>
<dbReference type="EMBL" id="AUZZ01000203">
    <property type="protein sequence ID" value="EQD68809.1"/>
    <property type="molecule type" value="Genomic_DNA"/>
</dbReference>
<evidence type="ECO:0000313" key="12">
    <source>
        <dbReference type="EMBL" id="EQD68809.1"/>
    </source>
</evidence>
<dbReference type="AlphaFoldDB" id="T1CLE3"/>
<comment type="caution">
    <text evidence="12">The sequence shown here is derived from an EMBL/GenBank/DDBJ whole genome shotgun (WGS) entry which is preliminary data.</text>
</comment>
<feature type="transmembrane region" description="Helical" evidence="10">
    <location>
        <begin position="116"/>
        <end position="138"/>
    </location>
</feature>
<feature type="domain" description="CBS" evidence="11">
    <location>
        <begin position="325"/>
        <end position="383"/>
    </location>
</feature>